<evidence type="ECO:0000313" key="2">
    <source>
        <dbReference type="EMBL" id="CDN32260.1"/>
    </source>
</evidence>
<dbReference type="Proteomes" id="UP000027616">
    <property type="component" value="Chromosome I"/>
</dbReference>
<dbReference type="EMBL" id="HG934468">
    <property type="protein sequence ID" value="CDN32260.1"/>
    <property type="molecule type" value="Genomic_DNA"/>
</dbReference>
<sequence>MKRIFLISTLSLVASLSFSQNDAAAALAKRIAKSFSGGCCRDYFARAVQARTISQNDKYVQFEAIQMIMGFTEFNQSPKQPYFDGNPANEILYAPLTVMRSDIFENGKVINAASTNDSRPDNPASYYTASPGTTNALAIKRAVEVCGPLNPSMVKFFSYQIVKREKNTDGDNITVISFETLPTAFPKGVRILAKGKIYFNETKSYTERVDISDIVDYYTTHIYKTTPHSNINATVAQADIRYSLLGGRVVTSRISYKVKWVECGGGDHYQIQLNSRVNPIQTKLSEYECYYFTDFVQPKGVAQLRKMMKSISMLKSIDYYYGSYIEKKWAGVKFDGVDMERVRRDLSFPSNSFATQVARNAMARFDLNISTGETLHESSPKNFGEMIKAYYQKSVKDIYPLVYGVKFE</sequence>
<organism evidence="2 3">
    <name type="scientific">Mucinivorans hirudinis</name>
    <dbReference type="NCBI Taxonomy" id="1433126"/>
    <lineage>
        <taxon>Bacteria</taxon>
        <taxon>Pseudomonadati</taxon>
        <taxon>Bacteroidota</taxon>
        <taxon>Bacteroidia</taxon>
        <taxon>Bacteroidales</taxon>
        <taxon>Rikenellaceae</taxon>
        <taxon>Mucinivorans</taxon>
    </lineage>
</organism>
<name>A0A060R9G8_9BACT</name>
<evidence type="ECO:0000313" key="3">
    <source>
        <dbReference type="Proteomes" id="UP000027616"/>
    </source>
</evidence>
<protein>
    <submittedName>
        <fullName evidence="2">Uncharacterized protein</fullName>
    </submittedName>
</protein>
<keyword evidence="3" id="KW-1185">Reference proteome</keyword>
<gene>
    <name evidence="2" type="ORF">BN938_2187</name>
</gene>
<evidence type="ECO:0000256" key="1">
    <source>
        <dbReference type="SAM" id="SignalP"/>
    </source>
</evidence>
<dbReference type="KEGG" id="rbc:BN938_2187"/>
<dbReference type="AlphaFoldDB" id="A0A060R9G8"/>
<accession>A0A060R9G8</accession>
<reference evidence="2 3" key="1">
    <citation type="journal article" date="2015" name="Genome Announc.">
        <title>Complete Genome Sequence of the Novel Leech Symbiont Mucinivorans hirudinis M3T.</title>
        <authorList>
            <person name="Nelson M.C."/>
            <person name="Bomar L."/>
            <person name="Graf J."/>
        </authorList>
    </citation>
    <scope>NUCLEOTIDE SEQUENCE [LARGE SCALE GENOMIC DNA]</scope>
    <source>
        <strain evidence="3">M3</strain>
    </source>
</reference>
<feature type="signal peptide" evidence="1">
    <location>
        <begin position="1"/>
        <end position="23"/>
    </location>
</feature>
<proteinExistence type="predicted"/>
<keyword evidence="1" id="KW-0732">Signal</keyword>
<feature type="chain" id="PRO_5001589490" evidence="1">
    <location>
        <begin position="24"/>
        <end position="408"/>
    </location>
</feature>
<dbReference type="HOGENOM" id="CLU_674082_0_0_10"/>